<evidence type="ECO:0000313" key="3">
    <source>
        <dbReference type="Proteomes" id="UP000592820"/>
    </source>
</evidence>
<protein>
    <recommendedName>
        <fullName evidence="1">Lysine-specific metallo-endopeptidase domain-containing protein</fullName>
    </recommendedName>
</protein>
<dbReference type="SUPFAM" id="SSF55486">
    <property type="entry name" value="Metalloproteases ('zincins'), catalytic domain"/>
    <property type="match status" value="1"/>
</dbReference>
<feature type="domain" description="Lysine-specific metallo-endopeptidase" evidence="1">
    <location>
        <begin position="75"/>
        <end position="229"/>
    </location>
</feature>
<dbReference type="CDD" id="cd11007">
    <property type="entry name" value="M35_like_1"/>
    <property type="match status" value="1"/>
</dbReference>
<dbReference type="AlphaFoldDB" id="A0A7W8LD36"/>
<dbReference type="InterPro" id="IPR024079">
    <property type="entry name" value="MetalloPept_cat_dom_sf"/>
</dbReference>
<dbReference type="EMBL" id="JACHDE010000013">
    <property type="protein sequence ID" value="MBB5403434.1"/>
    <property type="molecule type" value="Genomic_DNA"/>
</dbReference>
<evidence type="ECO:0000259" key="1">
    <source>
        <dbReference type="SMART" id="SM01351"/>
    </source>
</evidence>
<gene>
    <name evidence="2" type="ORF">HDG41_005522</name>
</gene>
<proteinExistence type="predicted"/>
<accession>A0A7W8LD36</accession>
<dbReference type="InterPro" id="IPR029463">
    <property type="entry name" value="Lys_MEP"/>
</dbReference>
<dbReference type="SMART" id="SM01351">
    <property type="entry name" value="Aspzincin_M35"/>
    <property type="match status" value="1"/>
</dbReference>
<dbReference type="RefSeq" id="WP_255215051.1">
    <property type="nucleotide sequence ID" value="NZ_JACHDE010000013.1"/>
</dbReference>
<organism evidence="2 3">
    <name type="scientific">Paraburkholderia youngii</name>
    <dbReference type="NCBI Taxonomy" id="2782701"/>
    <lineage>
        <taxon>Bacteria</taxon>
        <taxon>Pseudomonadati</taxon>
        <taxon>Pseudomonadota</taxon>
        <taxon>Betaproteobacteria</taxon>
        <taxon>Burkholderiales</taxon>
        <taxon>Burkholderiaceae</taxon>
        <taxon>Paraburkholderia</taxon>
    </lineage>
</organism>
<comment type="caution">
    <text evidence="2">The sequence shown here is derived from an EMBL/GenBank/DDBJ whole genome shotgun (WGS) entry which is preliminary data.</text>
</comment>
<dbReference type="Gene3D" id="3.40.390.10">
    <property type="entry name" value="Collagenase (Catalytic Domain)"/>
    <property type="match status" value="1"/>
</dbReference>
<dbReference type="InterPro" id="IPR034108">
    <property type="entry name" value="Pept_M35-like_proteobacteria"/>
</dbReference>
<reference evidence="2 3" key="1">
    <citation type="submission" date="2020-08" db="EMBL/GenBank/DDBJ databases">
        <title>Genomic Encyclopedia of Type Strains, Phase IV (KMG-V): Genome sequencing to study the core and pangenomes of soil and plant-associated prokaryotes.</title>
        <authorList>
            <person name="Whitman W."/>
        </authorList>
    </citation>
    <scope>NUCLEOTIDE SEQUENCE [LARGE SCALE GENOMIC DNA]</scope>
    <source>
        <strain evidence="2 3">JPY162</strain>
    </source>
</reference>
<dbReference type="Proteomes" id="UP000592820">
    <property type="component" value="Unassembled WGS sequence"/>
</dbReference>
<evidence type="ECO:0000313" key="2">
    <source>
        <dbReference type="EMBL" id="MBB5403434.1"/>
    </source>
</evidence>
<name>A0A7W8LD36_9BURK</name>
<dbReference type="GO" id="GO:0004222">
    <property type="term" value="F:metalloendopeptidase activity"/>
    <property type="evidence" value="ECO:0007669"/>
    <property type="project" value="InterPro"/>
</dbReference>
<dbReference type="Pfam" id="PF14521">
    <property type="entry name" value="Aspzincin_M35"/>
    <property type="match status" value="1"/>
</dbReference>
<sequence>MMNEFLKKNSQYFKTDENEEWTEVGTAITNTTPGSISNVVINTTRICPNMSNNEFRKEVMRARDAGASLIKERIAAVARWDAKEQDRAKIYFARADEEIRSTLAAGLPRLLAAMQELVPDKIVRWDSELNRSLTCSPKPDHGDNAAAVCKPDSQNRVIAIYSKFCSFKFGALWRECKIKTLIHECTHFTDTFDSLDRVYADTEAGLKTYAENHPDEAIRNADNITGYIATFDREVT</sequence>